<comment type="pathway">
    <text evidence="1 4">Protein modification; protein neddylation.</text>
</comment>
<protein>
    <recommendedName>
        <fullName evidence="4">NEDD8-activating enzyme E1 regulatory subunit</fullName>
    </recommendedName>
</protein>
<evidence type="ECO:0000256" key="4">
    <source>
        <dbReference type="PIRNR" id="PIRNR039099"/>
    </source>
</evidence>
<evidence type="ECO:0000256" key="3">
    <source>
        <dbReference type="ARBA" id="ARBA00022786"/>
    </source>
</evidence>
<dbReference type="GO" id="GO:0019781">
    <property type="term" value="F:NEDD8 activating enzyme activity"/>
    <property type="evidence" value="ECO:0007669"/>
    <property type="project" value="UniProtKB-UniRule"/>
</dbReference>
<dbReference type="Gene3D" id="3.40.50.720">
    <property type="entry name" value="NAD(P)-binding Rossmann-like Domain"/>
    <property type="match status" value="2"/>
</dbReference>
<dbReference type="GO" id="GO:0005737">
    <property type="term" value="C:cytoplasm"/>
    <property type="evidence" value="ECO:0007669"/>
    <property type="project" value="TreeGrafter"/>
</dbReference>
<accession>A0A9N8EK11</accession>
<comment type="similarity">
    <text evidence="2 4">Belongs to the ubiquitin-activating E1 family. ULA1 subfamily.</text>
</comment>
<dbReference type="InterPro" id="IPR045886">
    <property type="entry name" value="ThiF/MoeB/HesA"/>
</dbReference>
<dbReference type="Pfam" id="PF00899">
    <property type="entry name" value="ThiF"/>
    <property type="match status" value="1"/>
</dbReference>
<evidence type="ECO:0000256" key="2">
    <source>
        <dbReference type="ARBA" id="ARBA00006868"/>
    </source>
</evidence>
<evidence type="ECO:0000256" key="1">
    <source>
        <dbReference type="ARBA" id="ARBA00005032"/>
    </source>
</evidence>
<dbReference type="Proteomes" id="UP001153069">
    <property type="component" value="Unassembled WGS sequence"/>
</dbReference>
<dbReference type="AlphaFoldDB" id="A0A9N8EK11"/>
<keyword evidence="7" id="KW-1185">Reference proteome</keyword>
<gene>
    <name evidence="6" type="ORF">SEMRO_1231_G254620.1</name>
</gene>
<dbReference type="InterPro" id="IPR000594">
    <property type="entry name" value="ThiF_NAD_FAD-bd"/>
</dbReference>
<dbReference type="EMBL" id="CAICTM010001229">
    <property type="protein sequence ID" value="CAB9521775.1"/>
    <property type="molecule type" value="Genomic_DNA"/>
</dbReference>
<sequence length="537" mass="59459">MSTNKYDRQLRLWGAKGQKALGETTLVLFRATAVGTESAKNLVLPGIGHVLVVDDAASAQKEYSSNFFLVNQDKNRAQLSWELLQELNPDVQGSFLHVAEGLSTACAKPEWWTNLWQTVKTPKILVIASDLEPGILQMVGQACAAKGVPVISVQAYGMLGICRLQTPPLPLMDPKPANTTPDLRLVRPFPGLQNLADGILWDELKSHEHSHVPYPLILAKVAKEWKSSHGGALPKTHAEKQEFRDAIKAASRDIGKEVNFEEAMKNAYTAYTERSLDLDHLASLRDSVDGLVATQPSLKTFGDLLHALDKFLKEHDNQPPLHGAIPDMTASTEGYVTLQNAYRDQAKADLAEMRQYLSSGDVSEEDLSTFCHNVHLLELYQTRTLVDEMAAKVTEELQEDWMMATMDPYEVPAMTPFLWYLGFRACQVFHQEHSRYPGVLDAWEEDVSLLQECVVKVVTSLGLQENDLVKSTLLAADPPKFAQELARYGQAEIHSISSLIGGVASQEAVKIITGQYVPLNNTYVYNGIVSVAAVYQC</sequence>
<dbReference type="OrthoDB" id="1708823at2759"/>
<dbReference type="PANTHER" id="PTHR10953">
    <property type="entry name" value="UBIQUITIN-ACTIVATING ENZYME E1"/>
    <property type="match status" value="1"/>
</dbReference>
<reference evidence="6" key="1">
    <citation type="submission" date="2020-06" db="EMBL/GenBank/DDBJ databases">
        <authorList>
            <consortium name="Plant Systems Biology data submission"/>
        </authorList>
    </citation>
    <scope>NUCLEOTIDE SEQUENCE</scope>
    <source>
        <strain evidence="6">D6</strain>
    </source>
</reference>
<evidence type="ECO:0000313" key="6">
    <source>
        <dbReference type="EMBL" id="CAB9521775.1"/>
    </source>
</evidence>
<name>A0A9N8EK11_9STRA</name>
<dbReference type="PIRSF" id="PIRSF039099">
    <property type="entry name" value="APP-BP1"/>
    <property type="match status" value="1"/>
</dbReference>
<dbReference type="SUPFAM" id="SSF69572">
    <property type="entry name" value="Activating enzymes of the ubiquitin-like proteins"/>
    <property type="match status" value="1"/>
</dbReference>
<dbReference type="GO" id="GO:0045116">
    <property type="term" value="P:protein neddylation"/>
    <property type="evidence" value="ECO:0007669"/>
    <property type="project" value="UniProtKB-UniRule"/>
</dbReference>
<feature type="domain" description="THIF-type NAD/FAD binding fold" evidence="5">
    <location>
        <begin position="6"/>
        <end position="523"/>
    </location>
</feature>
<keyword evidence="3 4" id="KW-0833">Ubl conjugation pathway</keyword>
<dbReference type="PANTHER" id="PTHR10953:SF29">
    <property type="entry name" value="NEDD8-ACTIVATING ENZYME E1 REGULATORY SUBUNIT"/>
    <property type="match status" value="1"/>
</dbReference>
<organism evidence="6 7">
    <name type="scientific">Seminavis robusta</name>
    <dbReference type="NCBI Taxonomy" id="568900"/>
    <lineage>
        <taxon>Eukaryota</taxon>
        <taxon>Sar</taxon>
        <taxon>Stramenopiles</taxon>
        <taxon>Ochrophyta</taxon>
        <taxon>Bacillariophyta</taxon>
        <taxon>Bacillariophyceae</taxon>
        <taxon>Bacillariophycidae</taxon>
        <taxon>Naviculales</taxon>
        <taxon>Naviculaceae</taxon>
        <taxon>Seminavis</taxon>
    </lineage>
</organism>
<dbReference type="InterPro" id="IPR030667">
    <property type="entry name" value="APP-BP1"/>
</dbReference>
<evidence type="ECO:0000313" key="7">
    <source>
        <dbReference type="Proteomes" id="UP001153069"/>
    </source>
</evidence>
<comment type="caution">
    <text evidence="6">The sequence shown here is derived from an EMBL/GenBank/DDBJ whole genome shotgun (WGS) entry which is preliminary data.</text>
</comment>
<evidence type="ECO:0000259" key="5">
    <source>
        <dbReference type="Pfam" id="PF00899"/>
    </source>
</evidence>
<dbReference type="InterPro" id="IPR035985">
    <property type="entry name" value="Ubiquitin-activating_enz"/>
</dbReference>
<proteinExistence type="inferred from homology"/>